<proteinExistence type="predicted"/>
<sequence length="107" mass="12406">MPETRYGKNKRIPVDKYVLLKKIDGLRDCTIASEPKRRMWREHAVISNHGREVRLPEKADGGFVLLIVCRSCINELQHRLIDVIAPSFAARQLVCCRKMFLKRSESV</sequence>
<accession>A0A016TN85</accession>
<keyword evidence="2" id="KW-1185">Reference proteome</keyword>
<comment type="caution">
    <text evidence="1">The sequence shown here is derived from an EMBL/GenBank/DDBJ whole genome shotgun (WGS) entry which is preliminary data.</text>
</comment>
<organism evidence="1 2">
    <name type="scientific">Ancylostoma ceylanicum</name>
    <dbReference type="NCBI Taxonomy" id="53326"/>
    <lineage>
        <taxon>Eukaryota</taxon>
        <taxon>Metazoa</taxon>
        <taxon>Ecdysozoa</taxon>
        <taxon>Nematoda</taxon>
        <taxon>Chromadorea</taxon>
        <taxon>Rhabditida</taxon>
        <taxon>Rhabditina</taxon>
        <taxon>Rhabditomorpha</taxon>
        <taxon>Strongyloidea</taxon>
        <taxon>Ancylostomatidae</taxon>
        <taxon>Ancylostomatinae</taxon>
        <taxon>Ancylostoma</taxon>
    </lineage>
</organism>
<gene>
    <name evidence="1" type="primary">Acey_s0089.g2287</name>
    <name evidence="1" type="ORF">Y032_0089g2287</name>
</gene>
<dbReference type="AlphaFoldDB" id="A0A016TN85"/>
<reference evidence="2" key="1">
    <citation type="journal article" date="2015" name="Nat. Genet.">
        <title>The genome and transcriptome of the zoonotic hookworm Ancylostoma ceylanicum identify infection-specific gene families.</title>
        <authorList>
            <person name="Schwarz E.M."/>
            <person name="Hu Y."/>
            <person name="Antoshechkin I."/>
            <person name="Miller M.M."/>
            <person name="Sternberg P.W."/>
            <person name="Aroian R.V."/>
        </authorList>
    </citation>
    <scope>NUCLEOTIDE SEQUENCE</scope>
    <source>
        <strain evidence="2">HY135</strain>
    </source>
</reference>
<evidence type="ECO:0000313" key="2">
    <source>
        <dbReference type="Proteomes" id="UP000024635"/>
    </source>
</evidence>
<name>A0A016TN85_9BILA</name>
<dbReference type="EMBL" id="JARK01001425">
    <property type="protein sequence ID" value="EYC04215.1"/>
    <property type="molecule type" value="Genomic_DNA"/>
</dbReference>
<dbReference type="Proteomes" id="UP000024635">
    <property type="component" value="Unassembled WGS sequence"/>
</dbReference>
<evidence type="ECO:0000313" key="1">
    <source>
        <dbReference type="EMBL" id="EYC04215.1"/>
    </source>
</evidence>
<protein>
    <submittedName>
        <fullName evidence="1">Uncharacterized protein</fullName>
    </submittedName>
</protein>